<gene>
    <name evidence="3" type="ORF">ACFYG5_10030</name>
</gene>
<dbReference type="SUPFAM" id="SSF50037">
    <property type="entry name" value="C-terminal domain of transcriptional repressors"/>
    <property type="match status" value="1"/>
</dbReference>
<reference evidence="3" key="1">
    <citation type="submission" date="2024-10" db="EMBL/GenBank/DDBJ databases">
        <authorList>
            <person name="Lesea H.P."/>
            <person name="Kuehl J.V."/>
            <person name="Chandonia J.-M."/>
        </authorList>
    </citation>
    <scope>NUCLEOTIDE SEQUENCE</scope>
    <source>
        <strain evidence="3">FW102-FHT14D07</strain>
    </source>
</reference>
<evidence type="ECO:0000259" key="2">
    <source>
        <dbReference type="SMART" id="SM00899"/>
    </source>
</evidence>
<feature type="domain" description="Ferrous iron transporter FeoA-like" evidence="2">
    <location>
        <begin position="1"/>
        <end position="77"/>
    </location>
</feature>
<dbReference type="SMART" id="SM00899">
    <property type="entry name" value="FeoA"/>
    <property type="match status" value="1"/>
</dbReference>
<name>A0AB74UKS2_9GAMM</name>
<evidence type="ECO:0000313" key="3">
    <source>
        <dbReference type="EMBL" id="XIA16915.1"/>
    </source>
</evidence>
<dbReference type="InterPro" id="IPR008988">
    <property type="entry name" value="Transcriptional_repressor_C"/>
</dbReference>
<dbReference type="Pfam" id="PF04023">
    <property type="entry name" value="FeoA"/>
    <property type="match status" value="1"/>
</dbReference>
<dbReference type="InterPro" id="IPR052713">
    <property type="entry name" value="FeoA"/>
</dbReference>
<organism evidence="3">
    <name type="scientific">Rhodanobacter sp. FW102-FHT14D07</name>
    <dbReference type="NCBI Taxonomy" id="3351462"/>
    <lineage>
        <taxon>Bacteria</taxon>
        <taxon>Pseudomonadati</taxon>
        <taxon>Pseudomonadota</taxon>
        <taxon>Gammaproteobacteria</taxon>
        <taxon>Lysobacterales</taxon>
        <taxon>Rhodanobacteraceae</taxon>
        <taxon>Rhodanobacter</taxon>
    </lineage>
</organism>
<dbReference type="InterPro" id="IPR038157">
    <property type="entry name" value="FeoA_core_dom"/>
</dbReference>
<dbReference type="EMBL" id="CP170721">
    <property type="protein sequence ID" value="XIA16915.1"/>
    <property type="molecule type" value="Genomic_DNA"/>
</dbReference>
<dbReference type="Gene3D" id="2.30.30.90">
    <property type="match status" value="1"/>
</dbReference>
<evidence type="ECO:0000256" key="1">
    <source>
        <dbReference type="ARBA" id="ARBA00023004"/>
    </source>
</evidence>
<accession>A0AB74UKS2</accession>
<dbReference type="InterPro" id="IPR007167">
    <property type="entry name" value="Fe-transptr_FeoA-like"/>
</dbReference>
<dbReference type="AlphaFoldDB" id="A0AB74UKS2"/>
<protein>
    <submittedName>
        <fullName evidence="3">Ferrous iron transport protein A</fullName>
    </submittedName>
</protein>
<keyword evidence="1" id="KW-0408">Iron</keyword>
<proteinExistence type="predicted"/>
<dbReference type="GO" id="GO:0046914">
    <property type="term" value="F:transition metal ion binding"/>
    <property type="evidence" value="ECO:0007669"/>
    <property type="project" value="InterPro"/>
</dbReference>
<sequence length="81" mass="8559">MRLSELPKGALAVVERVLDVHAADPIAQRLRDLGFVDGEPVRVVAVGPMGGDPVLIQIGFTRFALRLAEAARVSVRTGVAA</sequence>
<dbReference type="PANTHER" id="PTHR42954:SF2">
    <property type="entry name" value="FE(2+) TRANSPORT PROTEIN A"/>
    <property type="match status" value="1"/>
</dbReference>
<dbReference type="PANTHER" id="PTHR42954">
    <property type="entry name" value="FE(2+) TRANSPORT PROTEIN A"/>
    <property type="match status" value="1"/>
</dbReference>
<dbReference type="RefSeq" id="WP_395117501.1">
    <property type="nucleotide sequence ID" value="NZ_CP170721.1"/>
</dbReference>